<dbReference type="InterPro" id="IPR036770">
    <property type="entry name" value="Ankyrin_rpt-contain_sf"/>
</dbReference>
<organism evidence="2 3">
    <name type="scientific">Phialocephala subalpina</name>
    <dbReference type="NCBI Taxonomy" id="576137"/>
    <lineage>
        <taxon>Eukaryota</taxon>
        <taxon>Fungi</taxon>
        <taxon>Dikarya</taxon>
        <taxon>Ascomycota</taxon>
        <taxon>Pezizomycotina</taxon>
        <taxon>Leotiomycetes</taxon>
        <taxon>Helotiales</taxon>
        <taxon>Mollisiaceae</taxon>
        <taxon>Phialocephala</taxon>
        <taxon>Phialocephala fortinii species complex</taxon>
    </lineage>
</organism>
<dbReference type="GO" id="GO:0005524">
    <property type="term" value="F:ATP binding"/>
    <property type="evidence" value="ECO:0007669"/>
    <property type="project" value="InterPro"/>
</dbReference>
<dbReference type="GO" id="GO:0044773">
    <property type="term" value="P:mitotic DNA damage checkpoint signaling"/>
    <property type="evidence" value="ECO:0007669"/>
    <property type="project" value="TreeGrafter"/>
</dbReference>
<dbReference type="InterPro" id="IPR011009">
    <property type="entry name" value="Kinase-like_dom_sf"/>
</dbReference>
<dbReference type="PANTHER" id="PTHR44167:SF24">
    <property type="entry name" value="SERINE_THREONINE-PROTEIN KINASE CHK2"/>
    <property type="match status" value="1"/>
</dbReference>
<reference evidence="2 3" key="1">
    <citation type="submission" date="2016-03" db="EMBL/GenBank/DDBJ databases">
        <authorList>
            <person name="Ploux O."/>
        </authorList>
    </citation>
    <scope>NUCLEOTIDE SEQUENCE [LARGE SCALE GENOMIC DNA]</scope>
    <source>
        <strain evidence="2 3">UAMH 11012</strain>
    </source>
</reference>
<dbReference type="PANTHER" id="PTHR44167">
    <property type="entry name" value="OVARIAN-SPECIFIC SERINE/THREONINE-PROTEIN KINASE LOK-RELATED"/>
    <property type="match status" value="1"/>
</dbReference>
<protein>
    <recommendedName>
        <fullName evidence="1">Protein kinase domain-containing protein</fullName>
    </recommendedName>
</protein>
<dbReference type="PROSITE" id="PS50011">
    <property type="entry name" value="PROTEIN_KINASE_DOM"/>
    <property type="match status" value="1"/>
</dbReference>
<dbReference type="SMART" id="SM00671">
    <property type="entry name" value="SEL1"/>
    <property type="match status" value="1"/>
</dbReference>
<dbReference type="SMART" id="SM00220">
    <property type="entry name" value="S_TKc"/>
    <property type="match status" value="1"/>
</dbReference>
<evidence type="ECO:0000259" key="1">
    <source>
        <dbReference type="PROSITE" id="PS50011"/>
    </source>
</evidence>
<dbReference type="PROSITE" id="PS00108">
    <property type="entry name" value="PROTEIN_KINASE_ST"/>
    <property type="match status" value="1"/>
</dbReference>
<dbReference type="GO" id="GO:0005634">
    <property type="term" value="C:nucleus"/>
    <property type="evidence" value="ECO:0007669"/>
    <property type="project" value="TreeGrafter"/>
</dbReference>
<evidence type="ECO:0000313" key="2">
    <source>
        <dbReference type="EMBL" id="CZR66278.1"/>
    </source>
</evidence>
<dbReference type="Gene3D" id="1.10.510.10">
    <property type="entry name" value="Transferase(Phosphotransferase) domain 1"/>
    <property type="match status" value="1"/>
</dbReference>
<dbReference type="CDD" id="cd00180">
    <property type="entry name" value="PKc"/>
    <property type="match status" value="1"/>
</dbReference>
<dbReference type="Proteomes" id="UP000184330">
    <property type="component" value="Unassembled WGS sequence"/>
</dbReference>
<dbReference type="InterPro" id="IPR011990">
    <property type="entry name" value="TPR-like_helical_dom_sf"/>
</dbReference>
<accession>A0A1L7XMN0</accession>
<dbReference type="Pfam" id="PF13637">
    <property type="entry name" value="Ank_4"/>
    <property type="match status" value="1"/>
</dbReference>
<sequence>MADESEALPREQTRQISDYETETRAINPNTATILIAETVTGHNEEQDVATLLRRLEYRSSAPVTSISSFMALVTVINPSFKPRTLHRPWSISAGSGQFGTVEVHRYVPGRNFDVFNNKSQIKLHAYTPDVRRTGEYYAVKRLTSFTESESSSPSSGPNPFSQFADELRILANKDLHGHPNLLYLFGVSHSPSRSQSCLAELNLVLQEGDCGDLYSFYRDSALWINQQTLVEIKMSLCFDISVGLETLHRHGVVHCDLKPKNILIRRRKGRDGKVASFSGRRAAAETAVKSLVGDSPFIAVLADFGGSLIFSDTESDGMRPKVWTPFWSAPECYARVSLSKELLPKIDIYAAGLIFAFILLEGRDIFTQVVHHGALHSEDTTLDAATIKDLKLSDGVLDLAKQQVRDFETVLFALYADGSRVYHQRETMYADAYVRIFHAILEASLHTDSAKRVRNATEMMKPWKDALRNNFHLSNSLTYQEPDLFRSYRQGSYGPVHYFEQAKTCVKVGGGCCPVPSAFPSSSDLSPGVFDVRKAFRTYRASLTSGLKTEILNDLLNEVNIVQSIQQIIPRETRLTDTIPPKQLNRAADCAYQIGLAHLEGFGIARNDVEAMKWIRIAAEWGSPRGQADYLPIASGLDIFWNSQPSQAATAQAMVWTVKAIAQGKNQAAAAYLGRHSPSVWATVIKKYRQDTGDRRWSEFEAYTGLSNQELFGSADCTTLRAYFTTDDVTHVFAVGNRWPILHYAILSGSLPAVKLLVEDLKADVRFISSKFEMALDIAIYTGNSEIIDYLLTRHEMCRPHFRPGSFPLHNIARLEPQAVAAVIYRILTMADPIEIDAPSNTARTALMNIMITEEPLHPESRRIAAGTLLAFGANPLLITDSDLCLAGSASPLFLAVQRLDLNLVKEMIIAIKDNEFATPFRDPSRVRPGACYELARAFFKIMQTPRSVRVTSGVASFQKTHAEMIKLLIKEGIASELPNASVGGHADMGPLGMACYYGNDEAAAAMLDISSELTKELLGHLEGTIGLDTLLTAVNCGFADTIDILLARLVERDDIAKYNVLVSAVHHQPTLIPKIYSYFERAGKGPLLLSYVDPWGATALDTALEYELFGLAKFLLSKGASYDEYRLKGDHSIDEGKQSTLASVLPRMKPVKFLMELTPKPSLVVTESGLNVFHILALDEKLIGTSVGRSEFLSIMDYFYALDPSLIHARGGTASLTPFHICSVQYSEIVANFLHRHGADINALSGDGDTPLDVLEFHDAGDRPPAQRLTIDYSGDVPQTGLAICDYALAGPAYWVKETKMAGRIRGLYLGWGARRSVYAMLGKLHFGDRYLES</sequence>
<name>A0A1L7XMN0_9HELO</name>
<keyword evidence="3" id="KW-1185">Reference proteome</keyword>
<dbReference type="Gene3D" id="1.25.40.10">
    <property type="entry name" value="Tetratricopeptide repeat domain"/>
    <property type="match status" value="1"/>
</dbReference>
<dbReference type="Pfam" id="PF00069">
    <property type="entry name" value="Pkinase"/>
    <property type="match status" value="1"/>
</dbReference>
<dbReference type="InterPro" id="IPR006597">
    <property type="entry name" value="Sel1-like"/>
</dbReference>
<dbReference type="SUPFAM" id="SSF56112">
    <property type="entry name" value="Protein kinase-like (PK-like)"/>
    <property type="match status" value="1"/>
</dbReference>
<feature type="domain" description="Protein kinase" evidence="1">
    <location>
        <begin position="87"/>
        <end position="464"/>
    </location>
</feature>
<dbReference type="GO" id="GO:0005737">
    <property type="term" value="C:cytoplasm"/>
    <property type="evidence" value="ECO:0007669"/>
    <property type="project" value="TreeGrafter"/>
</dbReference>
<dbReference type="EMBL" id="FJOG01000036">
    <property type="protein sequence ID" value="CZR66278.1"/>
    <property type="molecule type" value="Genomic_DNA"/>
</dbReference>
<dbReference type="InterPro" id="IPR000719">
    <property type="entry name" value="Prot_kinase_dom"/>
</dbReference>
<dbReference type="SUPFAM" id="SSF48403">
    <property type="entry name" value="Ankyrin repeat"/>
    <property type="match status" value="2"/>
</dbReference>
<evidence type="ECO:0000313" key="3">
    <source>
        <dbReference type="Proteomes" id="UP000184330"/>
    </source>
</evidence>
<gene>
    <name evidence="2" type="ORF">PAC_16179</name>
</gene>
<dbReference type="Gene3D" id="1.25.40.20">
    <property type="entry name" value="Ankyrin repeat-containing domain"/>
    <property type="match status" value="2"/>
</dbReference>
<dbReference type="SUPFAM" id="SSF81901">
    <property type="entry name" value="HCP-like"/>
    <property type="match status" value="1"/>
</dbReference>
<dbReference type="STRING" id="576137.A0A1L7XMN0"/>
<dbReference type="InterPro" id="IPR008271">
    <property type="entry name" value="Ser/Thr_kinase_AS"/>
</dbReference>
<dbReference type="OrthoDB" id="3253298at2759"/>
<proteinExistence type="predicted"/>
<dbReference type="InterPro" id="IPR002110">
    <property type="entry name" value="Ankyrin_rpt"/>
</dbReference>
<dbReference type="SMART" id="SM00248">
    <property type="entry name" value="ANK"/>
    <property type="match status" value="7"/>
</dbReference>
<dbReference type="GO" id="GO:0004674">
    <property type="term" value="F:protein serine/threonine kinase activity"/>
    <property type="evidence" value="ECO:0007669"/>
    <property type="project" value="TreeGrafter"/>
</dbReference>